<evidence type="ECO:0000313" key="3">
    <source>
        <dbReference type="RefSeq" id="XP_033457152.1"/>
    </source>
</evidence>
<reference evidence="3" key="3">
    <citation type="submission" date="2025-08" db="UniProtKB">
        <authorList>
            <consortium name="RefSeq"/>
        </authorList>
    </citation>
    <scope>IDENTIFICATION</scope>
    <source>
        <strain evidence="3">CBS 342.82</strain>
    </source>
</reference>
<reference evidence="3" key="2">
    <citation type="submission" date="2020-04" db="EMBL/GenBank/DDBJ databases">
        <authorList>
            <consortium name="NCBI Genome Project"/>
        </authorList>
    </citation>
    <scope>NUCLEOTIDE SEQUENCE</scope>
    <source>
        <strain evidence="3">CBS 342.82</strain>
    </source>
</reference>
<gene>
    <name evidence="3" type="ORF">K489DRAFT_47160</name>
</gene>
<proteinExistence type="predicted"/>
<reference evidence="3" key="1">
    <citation type="submission" date="2020-01" db="EMBL/GenBank/DDBJ databases">
        <authorList>
            <consortium name="DOE Joint Genome Institute"/>
            <person name="Haridas S."/>
            <person name="Albert R."/>
            <person name="Binder M."/>
            <person name="Bloem J."/>
            <person name="Labutti K."/>
            <person name="Salamov A."/>
            <person name="Andreopoulos B."/>
            <person name="Baker S.E."/>
            <person name="Barry K."/>
            <person name="Bills G."/>
            <person name="Bluhm B.H."/>
            <person name="Cannon C."/>
            <person name="Castanera R."/>
            <person name="Culley D.E."/>
            <person name="Daum C."/>
            <person name="Ezra D."/>
            <person name="Gonzalez J.B."/>
            <person name="Henrissat B."/>
            <person name="Kuo A."/>
            <person name="Liang C."/>
            <person name="Lipzen A."/>
            <person name="Lutzoni F."/>
            <person name="Magnuson J."/>
            <person name="Mondo S."/>
            <person name="Nolan M."/>
            <person name="Ohm R."/>
            <person name="Pangilinan J."/>
            <person name="Park H.-J."/>
            <person name="Ramirez L."/>
            <person name="Alfaro M."/>
            <person name="Sun H."/>
            <person name="Tritt A."/>
            <person name="Yoshinaga Y."/>
            <person name="Zwiers L.-H."/>
            <person name="Turgeon B.G."/>
            <person name="Goodwin S.B."/>
            <person name="Spatafora J.W."/>
            <person name="Crous P.W."/>
            <person name="Grigoriev I.V."/>
        </authorList>
    </citation>
    <scope>NUCLEOTIDE SEQUENCE</scope>
    <source>
        <strain evidence="3">CBS 342.82</strain>
    </source>
</reference>
<evidence type="ECO:0000313" key="2">
    <source>
        <dbReference type="Proteomes" id="UP000504637"/>
    </source>
</evidence>
<sequence>MAVWWSFTMTAAAKSYGSGEVFQTFSALQHLGPSATVRSSAPRLGTLTIGCEVEWPRRRGRWFRSGLPSSPSGPARTGEITDNGLVDTLL</sequence>
<dbReference type="Proteomes" id="UP000504637">
    <property type="component" value="Unplaced"/>
</dbReference>
<keyword evidence="2" id="KW-1185">Reference proteome</keyword>
<name>A0A6J3LWH3_9PEZI</name>
<dbReference type="RefSeq" id="XP_033457152.1">
    <property type="nucleotide sequence ID" value="XM_033608645.1"/>
</dbReference>
<feature type="region of interest" description="Disordered" evidence="1">
    <location>
        <begin position="64"/>
        <end position="90"/>
    </location>
</feature>
<organism evidence="3">
    <name type="scientific">Dissoconium aciculare CBS 342.82</name>
    <dbReference type="NCBI Taxonomy" id="1314786"/>
    <lineage>
        <taxon>Eukaryota</taxon>
        <taxon>Fungi</taxon>
        <taxon>Dikarya</taxon>
        <taxon>Ascomycota</taxon>
        <taxon>Pezizomycotina</taxon>
        <taxon>Dothideomycetes</taxon>
        <taxon>Dothideomycetidae</taxon>
        <taxon>Mycosphaerellales</taxon>
        <taxon>Dissoconiaceae</taxon>
        <taxon>Dissoconium</taxon>
    </lineage>
</organism>
<dbReference type="AlphaFoldDB" id="A0A6J3LWH3"/>
<accession>A0A6J3LWH3</accession>
<protein>
    <submittedName>
        <fullName evidence="3">Uncharacterized protein</fullName>
    </submittedName>
</protein>
<evidence type="ECO:0000256" key="1">
    <source>
        <dbReference type="SAM" id="MobiDB-lite"/>
    </source>
</evidence>
<dbReference type="GeneID" id="54366445"/>